<reference evidence="1 2" key="1">
    <citation type="journal article" date="2019" name="bioRxiv">
        <title>Genomics, evolutionary history and diagnostics of the Alternaria alternata species group including apple and Asian pear pathotypes.</title>
        <authorList>
            <person name="Armitage A.D."/>
            <person name="Cockerton H.M."/>
            <person name="Sreenivasaprasad S."/>
            <person name="Woodhall J.W."/>
            <person name="Lane C.R."/>
            <person name="Harrison R.J."/>
            <person name="Clarkson J.P."/>
        </authorList>
    </citation>
    <scope>NUCLEOTIDE SEQUENCE [LARGE SCALE GENOMIC DNA]</scope>
    <source>
        <strain evidence="1 2">FERA 650</strain>
    </source>
</reference>
<dbReference type="Proteomes" id="UP000293547">
    <property type="component" value="Unassembled WGS sequence"/>
</dbReference>
<evidence type="ECO:0000313" key="1">
    <source>
        <dbReference type="EMBL" id="KAB2105218.1"/>
    </source>
</evidence>
<proteinExistence type="predicted"/>
<accession>A0ACB6FLK7</accession>
<gene>
    <name evidence="1" type="ORF">AG0111_0g7210</name>
</gene>
<sequence length="626" mass="71767">MNPLEDAHTCSHCQDIKLDGRGHPDQVGVRVKQSFLFDYSDVGAFATACPLFRWCLRPAIRDRLDLNTTHRVSLYVDTDSEDIAYLNVRWEDASGQALATDDFDDDTSLHVFSNEDDPSARHISARPINMSKGRPEDLQRCRQYLEECLRHPKYVQEHANARLYSISPGDRPRYVALSYCWGDTQPEQVKTTKANSRCRHDVTNMSGFPKTIRDAIQVCCSLGFHYIWIDALCIVQDDDDEKASEIAKMQSIYRNAALTIGAASAANSTDGFLQDRTFKEAYSELFRIPYYRKQDDHTTEGYLFLSELPISDEYQEPLDKRGWTMQEDMLSLRLLRFGSKQTTWRCPTYPEGINIDGGSCPIRTNIDPAFDVHVPSRNAEVRSRMLKEGPLALSNVYESWQRNIEQYTLRKLSEVSDRLPACVALAENFGKIMGLPSSDYLAGLWKPDLMVQLLWYRLKIPDVPVTDSPTCLGPTWSWASLNEPVRFFERYLTLSNLTVKTEAQYIDSQIEHKFEQSPYAEVERGRLVMQGRLQQAHWLGFVLVAHVASWEVMPVTITWDIAGDIDPKNVWCFEVVGSFITSGLILVEKGREAFERVGYFECSGEEEHTLIQKWFHKDEPRIISIE</sequence>
<evidence type="ECO:0000313" key="2">
    <source>
        <dbReference type="Proteomes" id="UP000293547"/>
    </source>
</evidence>
<name>A0ACB6FLK7_9PLEO</name>
<organism evidence="1 2">
    <name type="scientific">Alternaria gaisen</name>
    <dbReference type="NCBI Taxonomy" id="167740"/>
    <lineage>
        <taxon>Eukaryota</taxon>
        <taxon>Fungi</taxon>
        <taxon>Dikarya</taxon>
        <taxon>Ascomycota</taxon>
        <taxon>Pezizomycotina</taxon>
        <taxon>Dothideomycetes</taxon>
        <taxon>Pleosporomycetidae</taxon>
        <taxon>Pleosporales</taxon>
        <taxon>Pleosporineae</taxon>
        <taxon>Pleosporaceae</taxon>
        <taxon>Alternaria</taxon>
        <taxon>Alternaria sect. Alternaria</taxon>
    </lineage>
</organism>
<dbReference type="EMBL" id="PDWZ02000006">
    <property type="protein sequence ID" value="KAB2105218.1"/>
    <property type="molecule type" value="Genomic_DNA"/>
</dbReference>
<protein>
    <submittedName>
        <fullName evidence="1">Uncharacterized protein</fullName>
    </submittedName>
</protein>
<keyword evidence="2" id="KW-1185">Reference proteome</keyword>
<comment type="caution">
    <text evidence="1">The sequence shown here is derived from an EMBL/GenBank/DDBJ whole genome shotgun (WGS) entry which is preliminary data.</text>
</comment>